<sequence length="262" mass="29263">MSDNGRIQILNSNEHIKENLNVDPNNFGSMRSIQEIGETLYACGFGGQVYRRWNTGWEAIDGGLEDQSKRTMREELGIGEFANQPILDIEKQLELSKQRPNFTKIDGLSESDAYLTGLNGTIMHYNGSMLSRLSSPTDVHLLDIHCVNPDRILMVGYSQTLLIGSATGGFSVAHESDDPLTFYSVREFRNEIYFGTTAGLRRFTGSGFEVVHEPSSGLDASTVIQQIDSVDDECLWIVGDRHICRYDGVNFKKIELVDNKGL</sequence>
<evidence type="ECO:0000313" key="1">
    <source>
        <dbReference type="EMBL" id="GAK73309.1"/>
    </source>
</evidence>
<organism evidence="1 2">
    <name type="scientific">Agrobacterium rubi TR3 = NBRC 13261</name>
    <dbReference type="NCBI Taxonomy" id="1368415"/>
    <lineage>
        <taxon>Bacteria</taxon>
        <taxon>Pseudomonadati</taxon>
        <taxon>Pseudomonadota</taxon>
        <taxon>Alphaproteobacteria</taxon>
        <taxon>Hyphomicrobiales</taxon>
        <taxon>Rhizobiaceae</taxon>
        <taxon>Rhizobium/Agrobacterium group</taxon>
        <taxon>Agrobacterium</taxon>
    </lineage>
</organism>
<evidence type="ECO:0000313" key="2">
    <source>
        <dbReference type="Proteomes" id="UP000028701"/>
    </source>
</evidence>
<proteinExistence type="predicted"/>
<gene>
    <name evidence="1" type="ORF">RRU01S_35_00180</name>
</gene>
<dbReference type="AlphaFoldDB" id="A0A081D313"/>
<comment type="caution">
    <text evidence="1">The sequence shown here is derived from an EMBL/GenBank/DDBJ whole genome shotgun (WGS) entry which is preliminary data.</text>
</comment>
<protein>
    <submittedName>
        <fullName evidence="1">Uncharacterized protein</fullName>
    </submittedName>
</protein>
<dbReference type="Proteomes" id="UP000028701">
    <property type="component" value="Unassembled WGS sequence"/>
</dbReference>
<name>A0A081D313_9HYPH</name>
<dbReference type="EMBL" id="BBJU01000035">
    <property type="protein sequence ID" value="GAK73309.1"/>
    <property type="molecule type" value="Genomic_DNA"/>
</dbReference>
<accession>A0A081D313</accession>
<reference evidence="1 2" key="1">
    <citation type="submission" date="2014-08" db="EMBL/GenBank/DDBJ databases">
        <title>Whole genome shotgun sequence of Rhizobium rubi NBRC 13261.</title>
        <authorList>
            <person name="Katano-Makiyama Y."/>
            <person name="Hosoyama A."/>
            <person name="Hashimoto M."/>
            <person name="Hosoyama Y."/>
            <person name="Noguchi M."/>
            <person name="Tsuchikane K."/>
            <person name="Uohara A."/>
            <person name="Ohji S."/>
            <person name="Ichikawa N."/>
            <person name="Kimura A."/>
            <person name="Yamazoe A."/>
            <person name="Fujita N."/>
        </authorList>
    </citation>
    <scope>NUCLEOTIDE SEQUENCE [LARGE SCALE GENOMIC DNA]</scope>
    <source>
        <strain evidence="1 2">NBRC 13261</strain>
    </source>
</reference>